<reference evidence="4 5" key="1">
    <citation type="submission" date="2018-01" db="EMBL/GenBank/DDBJ databases">
        <title>Whole genome sequencing of Histamine producing bacteria.</title>
        <authorList>
            <person name="Butler K."/>
        </authorList>
    </citation>
    <scope>NUCLEOTIDE SEQUENCE [LARGE SCALE GENOMIC DNA]</scope>
    <source>
        <strain evidence="4 5">JCM 12947</strain>
    </source>
</reference>
<feature type="domain" description="Enoyl reductase (ER)" evidence="3">
    <location>
        <begin position="12"/>
        <end position="319"/>
    </location>
</feature>
<evidence type="ECO:0000259" key="3">
    <source>
        <dbReference type="SMART" id="SM00829"/>
    </source>
</evidence>
<dbReference type="PANTHER" id="PTHR48106">
    <property type="entry name" value="QUINONE OXIDOREDUCTASE PIG3-RELATED"/>
    <property type="match status" value="1"/>
</dbReference>
<dbReference type="Proteomes" id="UP000240987">
    <property type="component" value="Unassembled WGS sequence"/>
</dbReference>
<dbReference type="Gene3D" id="3.90.180.10">
    <property type="entry name" value="Medium-chain alcohol dehydrogenases, catalytic domain"/>
    <property type="match status" value="1"/>
</dbReference>
<dbReference type="InterPro" id="IPR036291">
    <property type="entry name" value="NAD(P)-bd_dom_sf"/>
</dbReference>
<dbReference type="RefSeq" id="WP_107246757.1">
    <property type="nucleotide sequence ID" value="NZ_PYMJ01000066.1"/>
</dbReference>
<sequence>MQAIVFNYTGPANSVLKLQELPTPKPDNGQVLIRTVASPIQPADFLFIEGNYRISPVFPQPAGLEGFGEVISVGEGVSKKKIGEFVAFRAPGAWAEYVVASENRIYRAPDSLLPEIACQFALNPLTAWGLLDHASLVTNDRLLLTAGKSIVASILAKLALGRGIHPFLLFREDDGYRVQNLMEGSETGRHETIAEALQETQMHPFDAIIDAVGGVNTPELMDVIKPGGKMISYGILDPSEMSIAASKIIFKNLTWIGFGVDQWLSHASALTIDSAQLDIWQLLKTSPEVLPVKDLFDRKDFLEAIAFTHDRSTHGKVILMANKH</sequence>
<name>A0A2T3J611_9GAMM</name>
<evidence type="ECO:0000313" key="4">
    <source>
        <dbReference type="EMBL" id="PSU42449.1"/>
    </source>
</evidence>
<dbReference type="PANTHER" id="PTHR48106:SF2">
    <property type="entry name" value="ZN2+-BINDING DEHYDROGENASE"/>
    <property type="match status" value="1"/>
</dbReference>
<dbReference type="Gene3D" id="3.40.50.720">
    <property type="entry name" value="NAD(P)-binding Rossmann-like Domain"/>
    <property type="match status" value="1"/>
</dbReference>
<accession>A0A2T3J611</accession>
<dbReference type="SUPFAM" id="SSF50129">
    <property type="entry name" value="GroES-like"/>
    <property type="match status" value="1"/>
</dbReference>
<dbReference type="GO" id="GO:0016651">
    <property type="term" value="F:oxidoreductase activity, acting on NAD(P)H"/>
    <property type="evidence" value="ECO:0007669"/>
    <property type="project" value="TreeGrafter"/>
</dbReference>
<dbReference type="OrthoDB" id="9788224at2"/>
<dbReference type="SUPFAM" id="SSF51735">
    <property type="entry name" value="NAD(P)-binding Rossmann-fold domains"/>
    <property type="match status" value="1"/>
</dbReference>
<dbReference type="InterPro" id="IPR013154">
    <property type="entry name" value="ADH-like_N"/>
</dbReference>
<evidence type="ECO:0000256" key="1">
    <source>
        <dbReference type="ARBA" id="ARBA00022857"/>
    </source>
</evidence>
<dbReference type="Pfam" id="PF08240">
    <property type="entry name" value="ADH_N"/>
    <property type="match status" value="1"/>
</dbReference>
<dbReference type="AlphaFoldDB" id="A0A2T3J611"/>
<protein>
    <recommendedName>
        <fullName evidence="3">Enoyl reductase (ER) domain-containing protein</fullName>
    </recommendedName>
</protein>
<evidence type="ECO:0000256" key="2">
    <source>
        <dbReference type="ARBA" id="ARBA00023002"/>
    </source>
</evidence>
<keyword evidence="2" id="KW-0560">Oxidoreductase</keyword>
<dbReference type="GO" id="GO:0070402">
    <property type="term" value="F:NADPH binding"/>
    <property type="evidence" value="ECO:0007669"/>
    <property type="project" value="TreeGrafter"/>
</dbReference>
<keyword evidence="1" id="KW-0521">NADP</keyword>
<dbReference type="InterPro" id="IPR020843">
    <property type="entry name" value="ER"/>
</dbReference>
<evidence type="ECO:0000313" key="5">
    <source>
        <dbReference type="Proteomes" id="UP000240987"/>
    </source>
</evidence>
<gene>
    <name evidence="4" type="ORF">C9J12_28960</name>
</gene>
<comment type="caution">
    <text evidence="4">The sequence shown here is derived from an EMBL/GenBank/DDBJ whole genome shotgun (WGS) entry which is preliminary data.</text>
</comment>
<dbReference type="EMBL" id="PYMJ01000066">
    <property type="protein sequence ID" value="PSU42449.1"/>
    <property type="molecule type" value="Genomic_DNA"/>
</dbReference>
<dbReference type="SMART" id="SM00829">
    <property type="entry name" value="PKS_ER"/>
    <property type="match status" value="1"/>
</dbReference>
<dbReference type="InterPro" id="IPR011032">
    <property type="entry name" value="GroES-like_sf"/>
</dbReference>
<organism evidence="4 5">
    <name type="scientific">Photobacterium frigidiphilum</name>
    <dbReference type="NCBI Taxonomy" id="264736"/>
    <lineage>
        <taxon>Bacteria</taxon>
        <taxon>Pseudomonadati</taxon>
        <taxon>Pseudomonadota</taxon>
        <taxon>Gammaproteobacteria</taxon>
        <taxon>Vibrionales</taxon>
        <taxon>Vibrionaceae</taxon>
        <taxon>Photobacterium</taxon>
    </lineage>
</organism>
<proteinExistence type="predicted"/>
<keyword evidence="5" id="KW-1185">Reference proteome</keyword>